<proteinExistence type="predicted"/>
<feature type="domain" description="N-acetyltransferase" evidence="1">
    <location>
        <begin position="27"/>
        <end position="192"/>
    </location>
</feature>
<dbReference type="EMBL" id="JALGCL010000001">
    <property type="protein sequence ID" value="MCJ0825506.1"/>
    <property type="molecule type" value="Genomic_DNA"/>
</dbReference>
<reference evidence="2 3" key="1">
    <citation type="submission" date="2022-03" db="EMBL/GenBank/DDBJ databases">
        <title>Luteimonas soily sp. nov., a novel bacterium isolated from the soil.</title>
        <authorList>
            <person name="Zhang X."/>
        </authorList>
    </citation>
    <scope>NUCLEOTIDE SEQUENCE [LARGE SCALE GENOMIC DNA]</scope>
    <source>
        <strain evidence="2 3">50</strain>
    </source>
</reference>
<dbReference type="InterPro" id="IPR051908">
    <property type="entry name" value="Ribosomal_N-acetyltransferase"/>
</dbReference>
<evidence type="ECO:0000313" key="3">
    <source>
        <dbReference type="Proteomes" id="UP001165423"/>
    </source>
</evidence>
<dbReference type="PROSITE" id="PS51186">
    <property type="entry name" value="GNAT"/>
    <property type="match status" value="1"/>
</dbReference>
<organism evidence="2 3">
    <name type="scientific">Cognatiluteimonas sedimenti</name>
    <dbReference type="NCBI Taxonomy" id="2927791"/>
    <lineage>
        <taxon>Bacteria</taxon>
        <taxon>Pseudomonadati</taxon>
        <taxon>Pseudomonadota</taxon>
        <taxon>Gammaproteobacteria</taxon>
        <taxon>Lysobacterales</taxon>
        <taxon>Lysobacteraceae</taxon>
        <taxon>Cognatiluteimonas</taxon>
    </lineage>
</organism>
<accession>A0ABT0A3E4</accession>
<dbReference type="InterPro" id="IPR016181">
    <property type="entry name" value="Acyl_CoA_acyltransferase"/>
</dbReference>
<dbReference type="RefSeq" id="WP_243319909.1">
    <property type="nucleotide sequence ID" value="NZ_JALGCL010000001.1"/>
</dbReference>
<sequence>MTDACRIDIAAALDALPAFPRLRGQRVCLRGPCPGDADALFALFSDPAVMRYWSRSPMAARGEAEGRIAEIVEDFAARKALQWMIAARVDDAVIGTCSLFRFDPRHRRAEVGYALRSDHWGRGLAREAVALALEWGFRTLGLHRIEAGIDPRNAGSRLLLARLGFTSEELLRERYRVGGEAGDIQLFGLPAPGMR</sequence>
<dbReference type="CDD" id="cd04301">
    <property type="entry name" value="NAT_SF"/>
    <property type="match status" value="1"/>
</dbReference>
<dbReference type="Proteomes" id="UP001165423">
    <property type="component" value="Unassembled WGS sequence"/>
</dbReference>
<evidence type="ECO:0000259" key="1">
    <source>
        <dbReference type="PROSITE" id="PS51186"/>
    </source>
</evidence>
<dbReference type="PANTHER" id="PTHR43441">
    <property type="entry name" value="RIBOSOMAL-PROTEIN-SERINE ACETYLTRANSFERASE"/>
    <property type="match status" value="1"/>
</dbReference>
<dbReference type="SUPFAM" id="SSF55729">
    <property type="entry name" value="Acyl-CoA N-acyltransferases (Nat)"/>
    <property type="match status" value="1"/>
</dbReference>
<keyword evidence="3" id="KW-1185">Reference proteome</keyword>
<dbReference type="PANTHER" id="PTHR43441:SF11">
    <property type="entry name" value="RIBOSOMAL-PROTEIN-SERINE ACETYLTRANSFERASE"/>
    <property type="match status" value="1"/>
</dbReference>
<gene>
    <name evidence="2" type="ORF">MQC88_05965</name>
</gene>
<dbReference type="InterPro" id="IPR000182">
    <property type="entry name" value="GNAT_dom"/>
</dbReference>
<evidence type="ECO:0000313" key="2">
    <source>
        <dbReference type="EMBL" id="MCJ0825506.1"/>
    </source>
</evidence>
<protein>
    <submittedName>
        <fullName evidence="2">GNAT family N-acetyltransferase</fullName>
    </submittedName>
</protein>
<dbReference type="Gene3D" id="3.40.630.30">
    <property type="match status" value="1"/>
</dbReference>
<name>A0ABT0A3E4_9GAMM</name>
<comment type="caution">
    <text evidence="2">The sequence shown here is derived from an EMBL/GenBank/DDBJ whole genome shotgun (WGS) entry which is preliminary data.</text>
</comment>
<dbReference type="Pfam" id="PF13302">
    <property type="entry name" value="Acetyltransf_3"/>
    <property type="match status" value="1"/>
</dbReference>